<dbReference type="GO" id="GO:0016567">
    <property type="term" value="P:protein ubiquitination"/>
    <property type="evidence" value="ECO:0007669"/>
    <property type="project" value="TreeGrafter"/>
</dbReference>
<dbReference type="RefSeq" id="WP_089370454.1">
    <property type="nucleotide sequence ID" value="NZ_BMEP01000003.1"/>
</dbReference>
<dbReference type="GO" id="GO:0051301">
    <property type="term" value="P:cell division"/>
    <property type="evidence" value="ECO:0007669"/>
    <property type="project" value="TreeGrafter"/>
</dbReference>
<feature type="compositionally biased region" description="Polar residues" evidence="2">
    <location>
        <begin position="245"/>
        <end position="258"/>
    </location>
</feature>
<organism evidence="3 4">
    <name type="scientific">Dokdonia pacifica</name>
    <dbReference type="NCBI Taxonomy" id="1627892"/>
    <lineage>
        <taxon>Bacteria</taxon>
        <taxon>Pseudomonadati</taxon>
        <taxon>Bacteroidota</taxon>
        <taxon>Flavobacteriia</taxon>
        <taxon>Flavobacteriales</taxon>
        <taxon>Flavobacteriaceae</taxon>
        <taxon>Dokdonia</taxon>
    </lineage>
</organism>
<protein>
    <submittedName>
        <fullName evidence="3">TPR repeat-containing protein</fullName>
    </submittedName>
</protein>
<dbReference type="Pfam" id="PF13414">
    <property type="entry name" value="TPR_11"/>
    <property type="match status" value="1"/>
</dbReference>
<evidence type="ECO:0000256" key="1">
    <source>
        <dbReference type="PROSITE-ProRule" id="PRU00339"/>
    </source>
</evidence>
<evidence type="ECO:0000256" key="2">
    <source>
        <dbReference type="SAM" id="MobiDB-lite"/>
    </source>
</evidence>
<dbReference type="PANTHER" id="PTHR12558">
    <property type="entry name" value="CELL DIVISION CYCLE 16,23,27"/>
    <property type="match status" value="1"/>
</dbReference>
<feature type="compositionally biased region" description="Acidic residues" evidence="2">
    <location>
        <begin position="187"/>
        <end position="196"/>
    </location>
</feature>
<feature type="region of interest" description="Disordered" evidence="2">
    <location>
        <begin position="148"/>
        <end position="291"/>
    </location>
</feature>
<keyword evidence="4" id="KW-1185">Reference proteome</keyword>
<accession>A0A238WMI4</accession>
<feature type="compositionally biased region" description="Basic and acidic residues" evidence="2">
    <location>
        <begin position="169"/>
        <end position="186"/>
    </location>
</feature>
<dbReference type="Gene3D" id="1.25.40.10">
    <property type="entry name" value="Tetratricopeptide repeat domain"/>
    <property type="match status" value="1"/>
</dbReference>
<dbReference type="InterPro" id="IPR019734">
    <property type="entry name" value="TPR_rpt"/>
</dbReference>
<keyword evidence="1" id="KW-0802">TPR repeat</keyword>
<evidence type="ECO:0000313" key="3">
    <source>
        <dbReference type="EMBL" id="SNR46899.1"/>
    </source>
</evidence>
<proteinExistence type="predicted"/>
<feature type="compositionally biased region" description="Basic and acidic residues" evidence="2">
    <location>
        <begin position="209"/>
        <end position="243"/>
    </location>
</feature>
<dbReference type="OrthoDB" id="1525165at2"/>
<dbReference type="Proteomes" id="UP000198379">
    <property type="component" value="Unassembled WGS sequence"/>
</dbReference>
<sequence>MKHLLYIYFISFSLTVIAQNKNKKQAPINPYADTARELVLDGNEHLTDNAFAKAEVAYREAIALDPSSVPAKYNAGNNYYRNEKYEESTASLVKATGVAQTKKEKHKAYHNLGNALYQQENWEGAVEAYKNALRNDPTDEETRYNLMLAKKEKDKNGGGGGGGDDENENQDKDQNQDKDKNEKDKDGEGDEKESDDGEKKETDDEGEEKEDKGEQKEDENGKPEDKEKEESSDKGEEKKEKPKQQAPQPGQLSPQQVRSLLEAMRNEEQKTQEKINAKKQKGAKVKTEKDW</sequence>
<dbReference type="GO" id="GO:0031145">
    <property type="term" value="P:anaphase-promoting complex-dependent catabolic process"/>
    <property type="evidence" value="ECO:0007669"/>
    <property type="project" value="TreeGrafter"/>
</dbReference>
<dbReference type="PROSITE" id="PS50293">
    <property type="entry name" value="TPR_REGION"/>
    <property type="match status" value="1"/>
</dbReference>
<dbReference type="SMART" id="SM00028">
    <property type="entry name" value="TPR"/>
    <property type="match status" value="3"/>
</dbReference>
<feature type="repeat" description="TPR" evidence="1">
    <location>
        <begin position="106"/>
        <end position="139"/>
    </location>
</feature>
<gene>
    <name evidence="3" type="ORF">SAMN06265376_1011163</name>
</gene>
<dbReference type="PROSITE" id="PS50005">
    <property type="entry name" value="TPR"/>
    <property type="match status" value="1"/>
</dbReference>
<name>A0A238WMI4_9FLAO</name>
<dbReference type="PANTHER" id="PTHR12558:SF13">
    <property type="entry name" value="CELL DIVISION CYCLE PROTEIN 27 HOMOLOG"/>
    <property type="match status" value="1"/>
</dbReference>
<feature type="compositionally biased region" description="Basic and acidic residues" evidence="2">
    <location>
        <begin position="264"/>
        <end position="276"/>
    </location>
</feature>
<dbReference type="InterPro" id="IPR011990">
    <property type="entry name" value="TPR-like_helical_dom_sf"/>
</dbReference>
<dbReference type="AlphaFoldDB" id="A0A238WMI4"/>
<dbReference type="EMBL" id="FZNY01000001">
    <property type="protein sequence ID" value="SNR46899.1"/>
    <property type="molecule type" value="Genomic_DNA"/>
</dbReference>
<dbReference type="GO" id="GO:0005737">
    <property type="term" value="C:cytoplasm"/>
    <property type="evidence" value="ECO:0007669"/>
    <property type="project" value="TreeGrafter"/>
</dbReference>
<dbReference type="SUPFAM" id="SSF48452">
    <property type="entry name" value="TPR-like"/>
    <property type="match status" value="1"/>
</dbReference>
<reference evidence="3 4" key="1">
    <citation type="submission" date="2017-06" db="EMBL/GenBank/DDBJ databases">
        <authorList>
            <person name="Kim H.J."/>
            <person name="Triplett B.A."/>
        </authorList>
    </citation>
    <scope>NUCLEOTIDE SEQUENCE [LARGE SCALE GENOMIC DNA]</scope>
    <source>
        <strain evidence="3 4">DSM 25597</strain>
    </source>
</reference>
<evidence type="ECO:0000313" key="4">
    <source>
        <dbReference type="Proteomes" id="UP000198379"/>
    </source>
</evidence>